<feature type="region of interest" description="Disordered" evidence="1">
    <location>
        <begin position="262"/>
        <end position="291"/>
    </location>
</feature>
<organism evidence="2 3">
    <name type="scientific">Colletotrichum cuscutae</name>
    <dbReference type="NCBI Taxonomy" id="1209917"/>
    <lineage>
        <taxon>Eukaryota</taxon>
        <taxon>Fungi</taxon>
        <taxon>Dikarya</taxon>
        <taxon>Ascomycota</taxon>
        <taxon>Pezizomycotina</taxon>
        <taxon>Sordariomycetes</taxon>
        <taxon>Hypocreomycetidae</taxon>
        <taxon>Glomerellales</taxon>
        <taxon>Glomerellaceae</taxon>
        <taxon>Colletotrichum</taxon>
        <taxon>Colletotrichum acutatum species complex</taxon>
    </lineage>
</organism>
<proteinExistence type="predicted"/>
<comment type="caution">
    <text evidence="2">The sequence shown here is derived from an EMBL/GenBank/DDBJ whole genome shotgun (WGS) entry which is preliminary data.</text>
</comment>
<protein>
    <submittedName>
        <fullName evidence="2">Uncharacterized protein</fullName>
    </submittedName>
</protein>
<accession>A0AAI9XDH6</accession>
<evidence type="ECO:0000256" key="1">
    <source>
        <dbReference type="SAM" id="MobiDB-lite"/>
    </source>
</evidence>
<dbReference type="Proteomes" id="UP001239213">
    <property type="component" value="Unassembled WGS sequence"/>
</dbReference>
<sequence>MAKTDSDRTDRHTRTHPRTRSMPHLTFLCLGPFAQLTLIDSPGSQHRPISSFFQNNLEATSGIRINGPTDNGQTKSDHVFHRLRLLRIRQYQADDQNDNRNTMINRPRMRTQDIFRFDMQSQIRSRYLIPFIQRLQALRLAGTSSVSRTPCFPAVLAWAWALATVEDGKGVVLVGPYAIFLAKTFNTAHIACLCSAATLLDAASRSSNLRLGMDEILGRLEQPQPGDRVKPLQATQTQRWSAPHEDHVRLISEAITDLDDALPGGNHLRRSSSLGGHRMPDNISRPSRSFPGVDCDDGRAAMGYCSSIRAFGIPHCTAQDMVRTRTLCELSSCLSTGKRMSSRSPRSPNGTLVPFALLL</sequence>
<gene>
    <name evidence="2" type="ORF">CCUS01_12687</name>
</gene>
<feature type="compositionally biased region" description="Basic and acidic residues" evidence="1">
    <location>
        <begin position="1"/>
        <end position="12"/>
    </location>
</feature>
<evidence type="ECO:0000313" key="2">
    <source>
        <dbReference type="EMBL" id="KAK1445360.1"/>
    </source>
</evidence>
<keyword evidence="3" id="KW-1185">Reference proteome</keyword>
<dbReference type="AlphaFoldDB" id="A0AAI9XDH6"/>
<name>A0AAI9XDH6_9PEZI</name>
<dbReference type="EMBL" id="MPDP01000324">
    <property type="protein sequence ID" value="KAK1445360.1"/>
    <property type="molecule type" value="Genomic_DNA"/>
</dbReference>
<evidence type="ECO:0000313" key="3">
    <source>
        <dbReference type="Proteomes" id="UP001239213"/>
    </source>
</evidence>
<feature type="region of interest" description="Disordered" evidence="1">
    <location>
        <begin position="1"/>
        <end position="20"/>
    </location>
</feature>
<reference evidence="2" key="1">
    <citation type="submission" date="2016-11" db="EMBL/GenBank/DDBJ databases">
        <title>The genome sequence of Colletotrichum cuscutae.</title>
        <authorList>
            <person name="Baroncelli R."/>
        </authorList>
    </citation>
    <scope>NUCLEOTIDE SEQUENCE</scope>
    <source>
        <strain evidence="2">IMI 304802</strain>
    </source>
</reference>